<reference evidence="2 3" key="1">
    <citation type="submission" date="2015-08" db="EMBL/GenBank/DDBJ databases">
        <title>Draft genome sequence of cellulolytic and xylanolytic Paenibacillus sp. A59, isolated from a decaying forest soil from Patagonia, Argentina.</title>
        <authorList>
            <person name="Ghio S."/>
            <person name="Caceres A.M."/>
            <person name="Talia P."/>
            <person name="Grasso D."/>
            <person name="Campos E."/>
        </authorList>
    </citation>
    <scope>NUCLEOTIDE SEQUENCE [LARGE SCALE GENOMIC DNA]</scope>
    <source>
        <strain evidence="2 3">A59</strain>
    </source>
</reference>
<evidence type="ECO:0000313" key="3">
    <source>
        <dbReference type="Proteomes" id="UP000037688"/>
    </source>
</evidence>
<dbReference type="EMBL" id="LITU01000050">
    <property type="protein sequence ID" value="KOY16783.1"/>
    <property type="molecule type" value="Genomic_DNA"/>
</dbReference>
<gene>
    <name evidence="2" type="ORF">AMS66_07830</name>
</gene>
<dbReference type="PATRIC" id="fig|1705561.3.peg.1397"/>
<dbReference type="AlphaFoldDB" id="A0A0M9BQ76"/>
<dbReference type="Proteomes" id="UP000037688">
    <property type="component" value="Unassembled WGS sequence"/>
</dbReference>
<name>A0A0M9BQ76_9BACL</name>
<accession>A0A0M9BQ76</accession>
<comment type="caution">
    <text evidence="2">The sequence shown here is derived from an EMBL/GenBank/DDBJ whole genome shotgun (WGS) entry which is preliminary data.</text>
</comment>
<feature type="transmembrane region" description="Helical" evidence="1">
    <location>
        <begin position="35"/>
        <end position="56"/>
    </location>
</feature>
<protein>
    <submittedName>
        <fullName evidence="2">Uncharacterized protein</fullName>
    </submittedName>
</protein>
<feature type="transmembrane region" description="Helical" evidence="1">
    <location>
        <begin position="76"/>
        <end position="97"/>
    </location>
</feature>
<evidence type="ECO:0000256" key="1">
    <source>
        <dbReference type="SAM" id="Phobius"/>
    </source>
</evidence>
<proteinExistence type="predicted"/>
<dbReference type="RefSeq" id="WP_053780260.1">
    <property type="nucleotide sequence ID" value="NZ_LITU01000050.1"/>
</dbReference>
<organism evidence="2 3">
    <name type="scientific">Paenibacillus xylanivorans</name>
    <dbReference type="NCBI Taxonomy" id="1705561"/>
    <lineage>
        <taxon>Bacteria</taxon>
        <taxon>Bacillati</taxon>
        <taxon>Bacillota</taxon>
        <taxon>Bacilli</taxon>
        <taxon>Bacillales</taxon>
        <taxon>Paenibacillaceae</taxon>
        <taxon>Paenibacillus</taxon>
    </lineage>
</organism>
<keyword evidence="1" id="KW-1133">Transmembrane helix</keyword>
<keyword evidence="3" id="KW-1185">Reference proteome</keyword>
<evidence type="ECO:0000313" key="2">
    <source>
        <dbReference type="EMBL" id="KOY16783.1"/>
    </source>
</evidence>
<keyword evidence="1" id="KW-0472">Membrane</keyword>
<keyword evidence="1" id="KW-0812">Transmembrane</keyword>
<sequence>MNEMQVMRDERQTKELLLNQEIFQKDFKVNFHKNVISVVILTFVVGGFFAWCSAGVESNIYLYLKNRGLSVDQSNSLFLFLPIFILSILGIVFPIAIKNISKKIEAEKLLFSIEQDMIFIKFIYSKLLDLNGEKIKGVSDLAQLITDDNVKDVIFKETEFENHIRSYISDLKINMSMLFNERYSKLVLLNQCIDETLIRTKTKPDVEYTFIVKDNYALFKAYLS</sequence>